<dbReference type="PANTHER" id="PTHR10639">
    <property type="entry name" value="CLATHRIN LIGHT CHAIN"/>
    <property type="match status" value="1"/>
</dbReference>
<feature type="coiled-coil region" evidence="8">
    <location>
        <begin position="116"/>
        <end position="147"/>
    </location>
</feature>
<dbReference type="GO" id="GO:0072583">
    <property type="term" value="P:clathrin-dependent endocytosis"/>
    <property type="evidence" value="ECO:0007669"/>
    <property type="project" value="TreeGrafter"/>
</dbReference>
<comment type="function">
    <text evidence="1 7">Clathrin is the major protein of the polyhedral coat of coated pits and vesicles.</text>
</comment>
<reference evidence="10" key="1">
    <citation type="journal article" date="2017" name="Nature">
        <title>The genome of Chenopodium quinoa.</title>
        <authorList>
            <person name="Jarvis D.E."/>
            <person name="Ho Y.S."/>
            <person name="Lightfoot D.J."/>
            <person name="Schmoeckel S.M."/>
            <person name="Li B."/>
            <person name="Borm T.J.A."/>
            <person name="Ohyanagi H."/>
            <person name="Mineta K."/>
            <person name="Michell C.T."/>
            <person name="Saber N."/>
            <person name="Kharbatia N.M."/>
            <person name="Rupper R.R."/>
            <person name="Sharp A.R."/>
            <person name="Dally N."/>
            <person name="Boughton B.A."/>
            <person name="Woo Y.H."/>
            <person name="Gao G."/>
            <person name="Schijlen E.G.W.M."/>
            <person name="Guo X."/>
            <person name="Momin A.A."/>
            <person name="Negrao S."/>
            <person name="Al-Babili S."/>
            <person name="Gehring C."/>
            <person name="Roessner U."/>
            <person name="Jung C."/>
            <person name="Murphy K."/>
            <person name="Arold S.T."/>
            <person name="Gojobori T."/>
            <person name="van der Linden C.G."/>
            <person name="van Loo E.N."/>
            <person name="Jellen E.N."/>
            <person name="Maughan P.J."/>
            <person name="Tester M."/>
        </authorList>
    </citation>
    <scope>NUCLEOTIDE SEQUENCE [LARGE SCALE GENOMIC DNA]</scope>
    <source>
        <strain evidence="10">cv. PI 614886</strain>
    </source>
</reference>
<feature type="compositionally biased region" description="Low complexity" evidence="9">
    <location>
        <begin position="261"/>
        <end position="287"/>
    </location>
</feature>
<evidence type="ECO:0000313" key="11">
    <source>
        <dbReference type="Proteomes" id="UP000596660"/>
    </source>
</evidence>
<dbReference type="GO" id="GO:0006886">
    <property type="term" value="P:intracellular protein transport"/>
    <property type="evidence" value="ECO:0007669"/>
    <property type="project" value="InterPro"/>
</dbReference>
<evidence type="ECO:0000313" key="10">
    <source>
        <dbReference type="EnsemblPlants" id="AUR62014789-RA:cds"/>
    </source>
</evidence>
<dbReference type="GO" id="GO:0030132">
    <property type="term" value="C:clathrin coat of coated pit"/>
    <property type="evidence" value="ECO:0007669"/>
    <property type="project" value="InterPro"/>
</dbReference>
<dbReference type="AlphaFoldDB" id="A0A803LLE2"/>
<proteinExistence type="inferred from homology"/>
<dbReference type="GO" id="GO:0005198">
    <property type="term" value="F:structural molecule activity"/>
    <property type="evidence" value="ECO:0007669"/>
    <property type="project" value="InterPro"/>
</dbReference>
<protein>
    <recommendedName>
        <fullName evidence="7">Clathrin light chain</fullName>
    </recommendedName>
</protein>
<feature type="region of interest" description="Disordered" evidence="9">
    <location>
        <begin position="204"/>
        <end position="287"/>
    </location>
</feature>
<evidence type="ECO:0000256" key="6">
    <source>
        <dbReference type="ARBA" id="ARBA00023329"/>
    </source>
</evidence>
<evidence type="ECO:0000256" key="9">
    <source>
        <dbReference type="SAM" id="MobiDB-lite"/>
    </source>
</evidence>
<evidence type="ECO:0000256" key="1">
    <source>
        <dbReference type="ARBA" id="ARBA00003913"/>
    </source>
</evidence>
<feature type="compositionally biased region" description="Basic and acidic residues" evidence="9">
    <location>
        <begin position="219"/>
        <end position="245"/>
    </location>
</feature>
<evidence type="ECO:0000256" key="5">
    <source>
        <dbReference type="ARBA" id="ARBA00023176"/>
    </source>
</evidence>
<evidence type="ECO:0000256" key="3">
    <source>
        <dbReference type="ARBA" id="ARBA00005263"/>
    </source>
</evidence>
<comment type="similarity">
    <text evidence="3 7">Belongs to the clathrin light chain family.</text>
</comment>
<dbReference type="GO" id="GO:0032050">
    <property type="term" value="F:clathrin heavy chain binding"/>
    <property type="evidence" value="ECO:0007669"/>
    <property type="project" value="TreeGrafter"/>
</dbReference>
<dbReference type="Pfam" id="PF01086">
    <property type="entry name" value="Clathrin_lg_ch"/>
    <property type="match status" value="1"/>
</dbReference>
<name>A0A803LLE2_CHEQI</name>
<evidence type="ECO:0000256" key="2">
    <source>
        <dbReference type="ARBA" id="ARBA00004180"/>
    </source>
</evidence>
<accession>A0A803LLE2</accession>
<keyword evidence="6 7" id="KW-0968">Cytoplasmic vesicle</keyword>
<dbReference type="EnsemblPlants" id="AUR62014789-RA">
    <property type="protein sequence ID" value="AUR62014789-RA:cds"/>
    <property type="gene ID" value="AUR62014789"/>
</dbReference>
<keyword evidence="5 7" id="KW-0168">Coated pit</keyword>
<organism evidence="10 11">
    <name type="scientific">Chenopodium quinoa</name>
    <name type="common">Quinoa</name>
    <dbReference type="NCBI Taxonomy" id="63459"/>
    <lineage>
        <taxon>Eukaryota</taxon>
        <taxon>Viridiplantae</taxon>
        <taxon>Streptophyta</taxon>
        <taxon>Embryophyta</taxon>
        <taxon>Tracheophyta</taxon>
        <taxon>Spermatophyta</taxon>
        <taxon>Magnoliopsida</taxon>
        <taxon>eudicotyledons</taxon>
        <taxon>Gunneridae</taxon>
        <taxon>Pentapetalae</taxon>
        <taxon>Caryophyllales</taxon>
        <taxon>Chenopodiaceae</taxon>
        <taxon>Chenopodioideae</taxon>
        <taxon>Atripliceae</taxon>
        <taxon>Chenopodium</taxon>
    </lineage>
</organism>
<keyword evidence="4 7" id="KW-0472">Membrane</keyword>
<evidence type="ECO:0000256" key="7">
    <source>
        <dbReference type="RuleBase" id="RU363137"/>
    </source>
</evidence>
<dbReference type="PANTHER" id="PTHR10639:SF7">
    <property type="entry name" value="CLATHRIN LIGHT CHAIN"/>
    <property type="match status" value="1"/>
</dbReference>
<evidence type="ECO:0000256" key="4">
    <source>
        <dbReference type="ARBA" id="ARBA00023136"/>
    </source>
</evidence>
<dbReference type="InterPro" id="IPR000996">
    <property type="entry name" value="Clathrin_L-chain"/>
</dbReference>
<feature type="compositionally biased region" description="Acidic residues" evidence="9">
    <location>
        <begin position="46"/>
        <end position="57"/>
    </location>
</feature>
<dbReference type="Gramene" id="AUR62014789-RA">
    <property type="protein sequence ID" value="AUR62014789-RA:cds"/>
    <property type="gene ID" value="AUR62014789"/>
</dbReference>
<keyword evidence="11" id="KW-1185">Reference proteome</keyword>
<evidence type="ECO:0000256" key="8">
    <source>
        <dbReference type="SAM" id="Coils"/>
    </source>
</evidence>
<dbReference type="OMA" id="LREWRHQ"/>
<dbReference type="Proteomes" id="UP000596660">
    <property type="component" value="Unplaced"/>
</dbReference>
<dbReference type="GO" id="GO:0030130">
    <property type="term" value="C:clathrin coat of trans-Golgi network vesicle"/>
    <property type="evidence" value="ECO:0007669"/>
    <property type="project" value="InterPro"/>
</dbReference>
<feature type="region of interest" description="Disordered" evidence="9">
    <location>
        <begin position="1"/>
        <end position="114"/>
    </location>
</feature>
<keyword evidence="8" id="KW-0175">Coiled coil</keyword>
<comment type="subcellular location">
    <subcellularLocation>
        <location evidence="2 7">Cytoplasmic vesicle membrane</location>
        <topology evidence="2 7">Peripheral membrane protein</topology>
        <orientation evidence="2 7">Cytoplasmic side</orientation>
    </subcellularLocation>
    <subcellularLocation>
        <location evidence="7">Membrane</location>
        <location evidence="7">Coated pit</location>
        <topology evidence="7">Peripheral membrane protein</topology>
        <orientation evidence="7">Cytoplasmic side</orientation>
    </subcellularLocation>
    <text evidence="7">Cytoplasmic face of coated pits and vesicles.</text>
</comment>
<sequence length="287" mass="31797">MSSFDTFSNDGDELRTTDPPFDDGYGGFDSSQRFDSSGFGPAIDEVTVETEVIEDDSPMPFGGNPNYADSPFSDPIPVSNGNGKPYDLGADEDGIFSSDGPVLPPPDQMNEEGSALREWRRQNAIRLEEKEKKEKEMRMQIIEEAEEYKRAFFEKRKLNTETNIKNNRDKEKIYLANQEKFHKEADKQYWKTIAELIPHEILVKLKHTPPPHMIPPKPEPAKDGKDGKGGKDAKTGKDATKKTSGSEKGATANGTQKSEAEQPTPEVEQPAPEAEQPTPEAEPVAAA</sequence>
<reference evidence="10" key="2">
    <citation type="submission" date="2021-03" db="UniProtKB">
        <authorList>
            <consortium name="EnsemblPlants"/>
        </authorList>
    </citation>
    <scope>IDENTIFICATION</scope>
</reference>